<keyword evidence="3" id="KW-1185">Reference proteome</keyword>
<dbReference type="Proteomes" id="UP001068021">
    <property type="component" value="Unassembled WGS sequence"/>
</dbReference>
<sequence>MPIFKDLRGKGLKSIFLGSPNENFGIQNSATIGLSYRRGSKSPVIGKNSVIRSNTVIYDDVKIGNNFKTGHNVLIREKTTIGNDVLVGTNTVVEGNCKIGSNVSIQSNVYVPTDSLIEDYVFIGPCACFTNDRYPIRVDYDLEGPVIRHGASIGANSTFLSGVEVGEGAMVAAGAIVTRDVPPFYLAIGAPARLRPLPPQFNVLNKIK</sequence>
<dbReference type="PANTHER" id="PTHR43300">
    <property type="entry name" value="ACETYLTRANSFERASE"/>
    <property type="match status" value="1"/>
</dbReference>
<accession>A0A9E5A6T1</accession>
<evidence type="ECO:0000313" key="2">
    <source>
        <dbReference type="EMBL" id="MCZ3372458.1"/>
    </source>
</evidence>
<protein>
    <submittedName>
        <fullName evidence="2">DapH/DapD/GlmU-related protein</fullName>
    </submittedName>
</protein>
<evidence type="ECO:0000313" key="1">
    <source>
        <dbReference type="EMBL" id="MCZ3364704.1"/>
    </source>
</evidence>
<dbReference type="CDD" id="cd00208">
    <property type="entry name" value="LbetaH"/>
    <property type="match status" value="1"/>
</dbReference>
<name>A0A9E5A6T1_9EURY</name>
<dbReference type="InterPro" id="IPR050179">
    <property type="entry name" value="Trans_hexapeptide_repeat"/>
</dbReference>
<dbReference type="InterPro" id="IPR001451">
    <property type="entry name" value="Hexapep"/>
</dbReference>
<evidence type="ECO:0000313" key="3">
    <source>
        <dbReference type="Proteomes" id="UP001068021"/>
    </source>
</evidence>
<dbReference type="Proteomes" id="UP001074446">
    <property type="component" value="Unassembled WGS sequence"/>
</dbReference>
<reference evidence="2" key="1">
    <citation type="submission" date="2022-12" db="EMBL/GenBank/DDBJ databases">
        <title>Reclassification of two methanogenic archaea species isolated from the Kolyma lowland permafrost.</title>
        <authorList>
            <person name="Trubitsyn V.E."/>
            <person name="Rivkina E.M."/>
            <person name="Shcherbakova V.A."/>
        </authorList>
    </citation>
    <scope>NUCLEOTIDE SEQUENCE</scope>
    <source>
        <strain evidence="1">M2</strain>
        <strain evidence="2">MK4</strain>
    </source>
</reference>
<dbReference type="RefSeq" id="WP_048080040.1">
    <property type="nucleotide sequence ID" value="NZ_JAPVER010000018.1"/>
</dbReference>
<comment type="caution">
    <text evidence="2">The sequence shown here is derived from an EMBL/GenBank/DDBJ whole genome shotgun (WGS) entry which is preliminary data.</text>
</comment>
<dbReference type="EMBL" id="JAPVES010000030">
    <property type="protein sequence ID" value="MCZ3372458.1"/>
    <property type="molecule type" value="Genomic_DNA"/>
</dbReference>
<dbReference type="SUPFAM" id="SSF51161">
    <property type="entry name" value="Trimeric LpxA-like enzymes"/>
    <property type="match status" value="1"/>
</dbReference>
<proteinExistence type="predicted"/>
<dbReference type="InterPro" id="IPR011004">
    <property type="entry name" value="Trimer_LpxA-like_sf"/>
</dbReference>
<organism evidence="2">
    <name type="scientific">Methanobacterium veterum</name>
    <dbReference type="NCBI Taxonomy" id="408577"/>
    <lineage>
        <taxon>Archaea</taxon>
        <taxon>Methanobacteriati</taxon>
        <taxon>Methanobacteriota</taxon>
        <taxon>Methanomada group</taxon>
        <taxon>Methanobacteria</taxon>
        <taxon>Methanobacteriales</taxon>
        <taxon>Methanobacteriaceae</taxon>
        <taxon>Methanobacterium</taxon>
    </lineage>
</organism>
<dbReference type="CDD" id="cd03358">
    <property type="entry name" value="LbH_WxcM_N_like"/>
    <property type="match status" value="1"/>
</dbReference>
<dbReference type="EMBL" id="JAPVER010000018">
    <property type="protein sequence ID" value="MCZ3364704.1"/>
    <property type="molecule type" value="Genomic_DNA"/>
</dbReference>
<dbReference type="PANTHER" id="PTHR43300:SF4">
    <property type="entry name" value="ACYL-[ACYL-CARRIER-PROTEIN]--UDP-N-ACETYLGLUCOSAMINE O-ACYLTRANSFERASE"/>
    <property type="match status" value="1"/>
</dbReference>
<gene>
    <name evidence="2" type="ORF">O3H35_07420</name>
    <name evidence="1" type="ORF">O3H54_02305</name>
</gene>
<dbReference type="AlphaFoldDB" id="A0A9E5A6T1"/>
<dbReference type="Gene3D" id="2.160.10.10">
    <property type="entry name" value="Hexapeptide repeat proteins"/>
    <property type="match status" value="1"/>
</dbReference>
<dbReference type="Pfam" id="PF00132">
    <property type="entry name" value="Hexapep"/>
    <property type="match status" value="3"/>
</dbReference>